<dbReference type="GeneID" id="24593130"/>
<dbReference type="AlphaFoldDB" id="A0A922LN94"/>
<evidence type="ECO:0000256" key="10">
    <source>
        <dbReference type="SAM" id="MobiDB-lite"/>
    </source>
</evidence>
<dbReference type="EMBL" id="AMPZ03000002">
    <property type="protein sequence ID" value="KAH9590276.1"/>
    <property type="molecule type" value="Genomic_DNA"/>
</dbReference>
<sequence>MKIHFTVMCATELLSMKDSVSKEDNTKSKAQLKAERRAIQEAQRAAKAASKGTDKPKVTQTPNAAPSNAPNTHPNQDTGMDEQKTISSMDEKACIGVVQSQNNRLDYSSLKIAEVPKSRTQESCRVHLFKHLDQPDKRVNVISYLGLGTRSSIHPSFLTLGVDFDEDRIWGSNEKCLAFLSSCEELIRSFIPKSPTERMNNHTGTNDALFCRSFGPVLQAHVNFLQLCRPLSVTIHNAYQYLKQTLTRLDSVEDWDECRGNFLSAIVEFRRGSIYLAGDEIVDRTVNLIRSGECVCIFGYSSLVARVLERAWKSPCNTSVNQVDANVDFLADKMKTCFVNTKSDPSNKTTDRVFSVLVVDSRPKFEGRQMLTRLLKAGIPCEYTHIGALPSVANKISLVILGAHALLSNGYVLGRMGSAQVANIAASISHAPTIVCAETYKFWERAHSDAFEYNELGDPDDIWRGPRGTSPDYKKGIPGFGPTGLPDRIESSTTDLSEWRSNYSLRLLHLEYDVLPPTLVTAVVTEKGTLPTTSVPVVLRVKQASITNVSCSNSNNDNSDNTFDVYANPLPGGQFNKSNSSIPSLSF</sequence>
<evidence type="ECO:0000256" key="1">
    <source>
        <dbReference type="ARBA" id="ARBA00004514"/>
    </source>
</evidence>
<dbReference type="InterPro" id="IPR042529">
    <property type="entry name" value="IF_2B-like_C"/>
</dbReference>
<comment type="similarity">
    <text evidence="2 9">Belongs to the eIF-2B alpha/beta/delta subunits family.</text>
</comment>
<dbReference type="GO" id="GO:0003743">
    <property type="term" value="F:translation initiation factor activity"/>
    <property type="evidence" value="ECO:0007669"/>
    <property type="project" value="UniProtKB-KW"/>
</dbReference>
<dbReference type="CTD" id="8890"/>
<dbReference type="InterPro" id="IPR037171">
    <property type="entry name" value="NagB/RpiA_transferase-like"/>
</dbReference>
<organism evidence="11 12">
    <name type="scientific">Schistosoma haematobium</name>
    <name type="common">Blood fluke</name>
    <dbReference type="NCBI Taxonomy" id="6185"/>
    <lineage>
        <taxon>Eukaryota</taxon>
        <taxon>Metazoa</taxon>
        <taxon>Spiralia</taxon>
        <taxon>Lophotrochozoa</taxon>
        <taxon>Platyhelminthes</taxon>
        <taxon>Trematoda</taxon>
        <taxon>Digenea</taxon>
        <taxon>Strigeidida</taxon>
        <taxon>Schistosomatoidea</taxon>
        <taxon>Schistosomatidae</taxon>
        <taxon>Schistosoma</taxon>
    </lineage>
</organism>
<dbReference type="RefSeq" id="XP_051070720.1">
    <property type="nucleotide sequence ID" value="XM_051218689.1"/>
</dbReference>
<dbReference type="InterPro" id="IPR000649">
    <property type="entry name" value="IF-2B-related"/>
</dbReference>
<keyword evidence="3" id="KW-0963">Cytoplasm</keyword>
<reference evidence="11" key="1">
    <citation type="journal article" date="2012" name="Nat. Genet.">
        <title>Whole-genome sequence of Schistosoma haematobium.</title>
        <authorList>
            <person name="Young N.D."/>
            <person name="Jex A.R."/>
            <person name="Li B."/>
            <person name="Liu S."/>
            <person name="Yang L."/>
            <person name="Xiong Z."/>
            <person name="Li Y."/>
            <person name="Cantacessi C."/>
            <person name="Hall R.S."/>
            <person name="Xu X."/>
            <person name="Chen F."/>
            <person name="Wu X."/>
            <person name="Zerlotini A."/>
            <person name="Oliveira G."/>
            <person name="Hofmann A."/>
            <person name="Zhang G."/>
            <person name="Fang X."/>
            <person name="Kang Y."/>
            <person name="Campbell B.E."/>
            <person name="Loukas A."/>
            <person name="Ranganathan S."/>
            <person name="Rollinson D."/>
            <person name="Rinaldi G."/>
            <person name="Brindley P.J."/>
            <person name="Yang H."/>
            <person name="Wang J."/>
            <person name="Wang J."/>
            <person name="Gasser R.B."/>
        </authorList>
    </citation>
    <scope>NUCLEOTIDE SEQUENCE</scope>
</reference>
<comment type="caution">
    <text evidence="11">The sequence shown here is derived from an EMBL/GenBank/DDBJ whole genome shotgun (WGS) entry which is preliminary data.</text>
</comment>
<evidence type="ECO:0000256" key="3">
    <source>
        <dbReference type="ARBA" id="ARBA00022490"/>
    </source>
</evidence>
<feature type="compositionally biased region" description="Basic and acidic residues" evidence="10">
    <location>
        <begin position="19"/>
        <end position="39"/>
    </location>
</feature>
<accession>A0A922LN94</accession>
<evidence type="ECO:0000313" key="11">
    <source>
        <dbReference type="EMBL" id="KAH9590276.1"/>
    </source>
</evidence>
<evidence type="ECO:0000313" key="12">
    <source>
        <dbReference type="Proteomes" id="UP000471633"/>
    </source>
</evidence>
<proteinExistence type="inferred from homology"/>
<evidence type="ECO:0000256" key="7">
    <source>
        <dbReference type="ARBA" id="ARBA00044356"/>
    </source>
</evidence>
<evidence type="ECO:0000256" key="4">
    <source>
        <dbReference type="ARBA" id="ARBA00022540"/>
    </source>
</evidence>
<dbReference type="GO" id="GO:0005829">
    <property type="term" value="C:cytosol"/>
    <property type="evidence" value="ECO:0007669"/>
    <property type="project" value="UniProtKB-SubCell"/>
</dbReference>
<evidence type="ECO:0000256" key="5">
    <source>
        <dbReference type="ARBA" id="ARBA00022917"/>
    </source>
</evidence>
<keyword evidence="12" id="KW-1185">Reference proteome</keyword>
<evidence type="ECO:0000256" key="8">
    <source>
        <dbReference type="ARBA" id="ARBA00046432"/>
    </source>
</evidence>
<protein>
    <recommendedName>
        <fullName evidence="6">Translation initiation factor eIF2B subunit delta</fullName>
    </recommendedName>
    <alternativeName>
        <fullName evidence="7">eIF2B GDP-GTP exchange factor subunit delta</fullName>
    </alternativeName>
</protein>
<keyword evidence="4 11" id="KW-0396">Initiation factor</keyword>
<dbReference type="Proteomes" id="UP000471633">
    <property type="component" value="Unassembled WGS sequence"/>
</dbReference>
<reference evidence="11" key="3">
    <citation type="submission" date="2021-06" db="EMBL/GenBank/DDBJ databases">
        <title>Chromosome-level genome assembly for S. haematobium.</title>
        <authorList>
            <person name="Stroehlein A.J."/>
        </authorList>
    </citation>
    <scope>NUCLEOTIDE SEQUENCE</scope>
</reference>
<reference evidence="11" key="2">
    <citation type="journal article" date="2019" name="Gigascience">
        <title>High-quality Schistosoma haematobium genome achieved by single-molecule and long-range sequencing.</title>
        <authorList>
            <person name="Stroehlein A.J."/>
            <person name="Korhonen P.K."/>
            <person name="Chong T.M."/>
            <person name="Lim Y.L."/>
            <person name="Chan K.G."/>
            <person name="Webster B."/>
            <person name="Rollinson D."/>
            <person name="Brindley P.J."/>
            <person name="Gasser R.B."/>
            <person name="Young N.D."/>
        </authorList>
    </citation>
    <scope>NUCLEOTIDE SEQUENCE</scope>
</reference>
<keyword evidence="5" id="KW-0648">Protein biosynthesis</keyword>
<feature type="compositionally biased region" description="Low complexity" evidence="10">
    <location>
        <begin position="40"/>
        <end position="49"/>
    </location>
</feature>
<feature type="region of interest" description="Disordered" evidence="10">
    <location>
        <begin position="19"/>
        <end position="82"/>
    </location>
</feature>
<evidence type="ECO:0000256" key="9">
    <source>
        <dbReference type="RuleBase" id="RU003814"/>
    </source>
</evidence>
<feature type="compositionally biased region" description="Polar residues" evidence="10">
    <location>
        <begin position="58"/>
        <end position="78"/>
    </location>
</feature>
<name>A0A922LN94_SCHHA</name>
<dbReference type="PANTHER" id="PTHR10233:SF14">
    <property type="entry name" value="TRANSLATION INITIATION FACTOR EIF-2B SUBUNIT DELTA"/>
    <property type="match status" value="1"/>
</dbReference>
<dbReference type="KEGG" id="shx:MS3_00010327"/>
<dbReference type="PANTHER" id="PTHR10233">
    <property type="entry name" value="TRANSLATION INITIATION FACTOR EIF-2B"/>
    <property type="match status" value="1"/>
</dbReference>
<reference evidence="11" key="4">
    <citation type="journal article" date="2022" name="PLoS Pathog.">
        <title>Chromosome-level genome of Schistosoma haematobium underpins genome-wide explorations of molecular variation.</title>
        <authorList>
            <person name="Stroehlein A.J."/>
            <person name="Korhonen P.K."/>
            <person name="Lee V.V."/>
            <person name="Ralph S.A."/>
            <person name="Mentink-Kane M."/>
            <person name="You H."/>
            <person name="McManus D.P."/>
            <person name="Tchuente L.T."/>
            <person name="Stothard J.R."/>
            <person name="Kaur P."/>
            <person name="Dudchenko O."/>
            <person name="Aiden E.L."/>
            <person name="Yang B."/>
            <person name="Yang H."/>
            <person name="Emery A.M."/>
            <person name="Webster B.L."/>
            <person name="Brindley P.J."/>
            <person name="Rollinson D."/>
            <person name="Chang B.C.H."/>
            <person name="Gasser R.B."/>
            <person name="Young N.D."/>
        </authorList>
    </citation>
    <scope>NUCLEOTIDE SEQUENCE</scope>
</reference>
<evidence type="ECO:0000256" key="6">
    <source>
        <dbReference type="ARBA" id="ARBA00044147"/>
    </source>
</evidence>
<dbReference type="Pfam" id="PF01008">
    <property type="entry name" value="IF-2B"/>
    <property type="match status" value="1"/>
</dbReference>
<dbReference type="Gene3D" id="3.40.50.10470">
    <property type="entry name" value="Translation initiation factor eif-2b, domain 2"/>
    <property type="match status" value="1"/>
</dbReference>
<comment type="subcellular location">
    <subcellularLocation>
        <location evidence="1">Cytoplasm</location>
        <location evidence="1">Cytosol</location>
    </subcellularLocation>
</comment>
<comment type="subunit">
    <text evidence="8">Component of the translation initiation factor 2B (eIF2B) complex which is a heterodecamer of two sets of five different subunits: alpha, beta, gamma, delta and epsilon. Subunits alpha, beta and delta comprise a regulatory subcomplex and subunits epsilon and gamma comprise a catalytic subcomplex. Within the complex, the hexameric regulatory complex resides at the center, with the two heterodimeric catalytic subcomplexes bound on opposite sides.</text>
</comment>
<dbReference type="SUPFAM" id="SSF100950">
    <property type="entry name" value="NagB/RpiA/CoA transferase-like"/>
    <property type="match status" value="1"/>
</dbReference>
<gene>
    <name evidence="11" type="primary">EIF2B4</name>
    <name evidence="11" type="ORF">MS3_00010327</name>
</gene>
<evidence type="ECO:0000256" key="2">
    <source>
        <dbReference type="ARBA" id="ARBA00007251"/>
    </source>
</evidence>